<evidence type="ECO:0000256" key="1">
    <source>
        <dbReference type="ARBA" id="ARBA00005614"/>
    </source>
</evidence>
<dbReference type="Pfam" id="PF14397">
    <property type="entry name" value="ATPgrasp_ST"/>
    <property type="match status" value="1"/>
</dbReference>
<dbReference type="RefSeq" id="WP_090754270.1">
    <property type="nucleotide sequence ID" value="NZ_FNGE01000005.1"/>
</dbReference>
<dbReference type="EC" id="3.6.1.7" evidence="2 4"/>
<proteinExistence type="inferred from homology"/>
<evidence type="ECO:0000256" key="2">
    <source>
        <dbReference type="ARBA" id="ARBA00012150"/>
    </source>
</evidence>
<dbReference type="Proteomes" id="UP000199555">
    <property type="component" value="Unassembled WGS sequence"/>
</dbReference>
<dbReference type="SUPFAM" id="SSF54975">
    <property type="entry name" value="Acylphosphatase/BLUF domain-like"/>
    <property type="match status" value="1"/>
</dbReference>
<dbReference type="PANTHER" id="PTHR47268">
    <property type="entry name" value="ACYLPHOSPHATASE"/>
    <property type="match status" value="1"/>
</dbReference>
<feature type="active site" evidence="4">
    <location>
        <position position="343"/>
    </location>
</feature>
<dbReference type="InterPro" id="IPR036046">
    <property type="entry name" value="Acylphosphatase-like_dom_sf"/>
</dbReference>
<dbReference type="AlphaFoldDB" id="A0A1G9GLI8"/>
<keyword evidence="8" id="KW-1185">Reference proteome</keyword>
<name>A0A1G9GLI8_9RHOB</name>
<accession>A0A1G9GLI8</accession>
<evidence type="ECO:0000313" key="8">
    <source>
        <dbReference type="Proteomes" id="UP000199555"/>
    </source>
</evidence>
<dbReference type="PROSITE" id="PS51160">
    <property type="entry name" value="ACYLPHOSPHATASE_3"/>
    <property type="match status" value="1"/>
</dbReference>
<evidence type="ECO:0000256" key="4">
    <source>
        <dbReference type="PROSITE-ProRule" id="PRU00520"/>
    </source>
</evidence>
<protein>
    <recommendedName>
        <fullName evidence="2 4">acylphosphatase</fullName>
        <ecNumber evidence="2 4">3.6.1.7</ecNumber>
    </recommendedName>
</protein>
<reference evidence="8" key="1">
    <citation type="submission" date="2016-10" db="EMBL/GenBank/DDBJ databases">
        <authorList>
            <person name="Varghese N."/>
            <person name="Submissions S."/>
        </authorList>
    </citation>
    <scope>NUCLEOTIDE SEQUENCE [LARGE SCALE GENOMIC DNA]</scope>
    <source>
        <strain evidence="8">CGMCC 1.7655</strain>
    </source>
</reference>
<dbReference type="STRING" id="525640.SAMN04487971_105125"/>
<evidence type="ECO:0000259" key="6">
    <source>
        <dbReference type="PROSITE" id="PS51160"/>
    </source>
</evidence>
<evidence type="ECO:0000313" key="7">
    <source>
        <dbReference type="EMBL" id="SDL01375.1"/>
    </source>
</evidence>
<dbReference type="OrthoDB" id="8736147at2"/>
<comment type="catalytic activity">
    <reaction evidence="3 4">
        <text>an acyl phosphate + H2O = a carboxylate + phosphate + H(+)</text>
        <dbReference type="Rhea" id="RHEA:14965"/>
        <dbReference type="ChEBI" id="CHEBI:15377"/>
        <dbReference type="ChEBI" id="CHEBI:15378"/>
        <dbReference type="ChEBI" id="CHEBI:29067"/>
        <dbReference type="ChEBI" id="CHEBI:43474"/>
        <dbReference type="ChEBI" id="CHEBI:59918"/>
        <dbReference type="EC" id="3.6.1.7"/>
    </reaction>
</comment>
<dbReference type="InterPro" id="IPR039523">
    <property type="entry name" value="RimK-rel_E_lig_ATP-grasp"/>
</dbReference>
<dbReference type="PANTHER" id="PTHR47268:SF4">
    <property type="entry name" value="ACYLPHOSPHATASE"/>
    <property type="match status" value="1"/>
</dbReference>
<dbReference type="GO" id="GO:0003998">
    <property type="term" value="F:acylphosphatase activity"/>
    <property type="evidence" value="ECO:0007669"/>
    <property type="project" value="UniProtKB-EC"/>
</dbReference>
<feature type="active site" evidence="4">
    <location>
        <position position="361"/>
    </location>
</feature>
<dbReference type="InterPro" id="IPR001792">
    <property type="entry name" value="Acylphosphatase-like_dom"/>
</dbReference>
<sequence length="406" mass="44029">MQDFDHAGFLKSWFPSIAATNHPARFFWAHNEFLCTTPAAKRAVLDDKLLFSGLLAVSGLPAPRTLLAILGGRFVSGSGEELDEAEAVRRLQGRGAFAKTRTGWGGEGSFRIGADGTIHGTDGTRVAKSLGGWLRRIRKSDYLVQELVQQDERCAQAAPASVNTVRCITFPGSGDDGPRVALAFWRIGNGRTVVDNISSGGMICAVDPSSGRVTSAAADKTRTTYEAHPVTGFRFRGAELPGFDAILRTVRAGHRALDTAMSIAWDVAVTPEGPVILEGNGHWGISLEDLIQPGYEQVLWDAFMAGRRVEGRGFPAEAGPVAETDMVRASLTIRGKVQGVGYRRWVTRHAADRGVQAEARNLSDGTVRCRLWGQRWRVEFVTLACHRGPPAAGVEGIDVRDVRRLR</sequence>
<evidence type="ECO:0000256" key="5">
    <source>
        <dbReference type="RuleBase" id="RU004168"/>
    </source>
</evidence>
<evidence type="ECO:0000256" key="3">
    <source>
        <dbReference type="ARBA" id="ARBA00047645"/>
    </source>
</evidence>
<dbReference type="Gene3D" id="3.30.70.100">
    <property type="match status" value="1"/>
</dbReference>
<gene>
    <name evidence="7" type="ORF">SAMN04487971_105125</name>
</gene>
<comment type="similarity">
    <text evidence="1 5">Belongs to the acylphosphatase family.</text>
</comment>
<dbReference type="Pfam" id="PF00708">
    <property type="entry name" value="Acylphosphatase"/>
    <property type="match status" value="1"/>
</dbReference>
<feature type="domain" description="Acylphosphatase-like" evidence="6">
    <location>
        <begin position="328"/>
        <end position="406"/>
    </location>
</feature>
<dbReference type="InterPro" id="IPR020456">
    <property type="entry name" value="Acylphosphatase"/>
</dbReference>
<organism evidence="7 8">
    <name type="scientific">Paracoccus chinensis</name>
    <dbReference type="NCBI Taxonomy" id="525640"/>
    <lineage>
        <taxon>Bacteria</taxon>
        <taxon>Pseudomonadati</taxon>
        <taxon>Pseudomonadota</taxon>
        <taxon>Alphaproteobacteria</taxon>
        <taxon>Rhodobacterales</taxon>
        <taxon>Paracoccaceae</taxon>
        <taxon>Paracoccus</taxon>
    </lineage>
</organism>
<dbReference type="EMBL" id="FNGE01000005">
    <property type="protein sequence ID" value="SDL01375.1"/>
    <property type="molecule type" value="Genomic_DNA"/>
</dbReference>
<keyword evidence="4" id="KW-0378">Hydrolase</keyword>